<dbReference type="GO" id="GO:0043828">
    <property type="term" value="F:tRNA 2-selenouridine synthase activity"/>
    <property type="evidence" value="ECO:0007669"/>
    <property type="project" value="InterPro"/>
</dbReference>
<evidence type="ECO:0000313" key="4">
    <source>
        <dbReference type="Proteomes" id="UP000295788"/>
    </source>
</evidence>
<sequence>MFTDVKYKEIENDPKYLLIDVRSEGEFVEASIPGAINIPLFNNEERAKVGTVYKQKGPNYARELGLEIVSPKIPSLMKQVRESLKERQYPLFFCWRGGMRSKSMATFYGLVYEGSYRLEGGYRSYREYILGRIPFMTIDVPTFVLHGMTGVGKTQLLYRLKERGFTILDLEGLAGHRGSAFGAIGINPVNQKMFDSKLYEALKEIQKADAVILEAESKRIGKIIIPDHIMDAKEKGQHILVHASIDTRISRILEDYQPEQYKESFVAAIDRIERKLPTDVRPLIRQSLEMNDFYTVAKLLLQHYYDPRYQYATDQYNGPFFEVYSDDLNNAVDSISQFILERINQLQTIS</sequence>
<dbReference type="Proteomes" id="UP000295788">
    <property type="component" value="Unassembled WGS sequence"/>
</dbReference>
<dbReference type="NCBIfam" id="TIGR03167">
    <property type="entry name" value="tRNA_sel_U_synt"/>
    <property type="match status" value="1"/>
</dbReference>
<dbReference type="Pfam" id="PF26341">
    <property type="entry name" value="AAA_SelU"/>
    <property type="match status" value="1"/>
</dbReference>
<dbReference type="Pfam" id="PF00581">
    <property type="entry name" value="Rhodanese"/>
    <property type="match status" value="1"/>
</dbReference>
<dbReference type="PANTHER" id="PTHR30401:SF0">
    <property type="entry name" value="TRNA 2-SELENOURIDINE SYNTHASE"/>
    <property type="match status" value="1"/>
</dbReference>
<gene>
    <name evidence="3" type="ORF">EDD72_1035</name>
</gene>
<keyword evidence="1" id="KW-0711">Selenium</keyword>
<feature type="domain" description="Rhodanese" evidence="2">
    <location>
        <begin position="12"/>
        <end position="134"/>
    </location>
</feature>
<dbReference type="RefSeq" id="WP_243643757.1">
    <property type="nucleotide sequence ID" value="NZ_SMAB01000003.1"/>
</dbReference>
<organism evidence="3 4">
    <name type="scientific">Tepidibacillus fermentans</name>
    <dbReference type="NCBI Taxonomy" id="1281767"/>
    <lineage>
        <taxon>Bacteria</taxon>
        <taxon>Bacillati</taxon>
        <taxon>Bacillota</taxon>
        <taxon>Bacilli</taxon>
        <taxon>Bacillales</taxon>
        <taxon>Bacillaceae</taxon>
        <taxon>Tepidibacillus</taxon>
    </lineage>
</organism>
<dbReference type="SUPFAM" id="SSF52540">
    <property type="entry name" value="P-loop containing nucleoside triphosphate hydrolases"/>
    <property type="match status" value="1"/>
</dbReference>
<proteinExistence type="predicted"/>
<accession>A0A4V2UT17</accession>
<dbReference type="InterPro" id="IPR027417">
    <property type="entry name" value="P-loop_NTPase"/>
</dbReference>
<dbReference type="SMART" id="SM00450">
    <property type="entry name" value="RHOD"/>
    <property type="match status" value="1"/>
</dbReference>
<reference evidence="3 4" key="1">
    <citation type="submission" date="2019-03" db="EMBL/GenBank/DDBJ databases">
        <title>Genomic Encyclopedia of Type Strains, Phase IV (KMG-IV): sequencing the most valuable type-strain genomes for metagenomic binning, comparative biology and taxonomic classification.</title>
        <authorList>
            <person name="Goeker M."/>
        </authorList>
    </citation>
    <scope>NUCLEOTIDE SEQUENCE [LARGE SCALE GENOMIC DNA]</scope>
    <source>
        <strain evidence="3 4">DSM 23802</strain>
    </source>
</reference>
<evidence type="ECO:0000256" key="1">
    <source>
        <dbReference type="ARBA" id="ARBA00023266"/>
    </source>
</evidence>
<dbReference type="InterPro" id="IPR017582">
    <property type="entry name" value="SelU"/>
</dbReference>
<name>A0A4V2UT17_9BACI</name>
<keyword evidence="4" id="KW-1185">Reference proteome</keyword>
<dbReference type="Gene3D" id="3.40.250.10">
    <property type="entry name" value="Rhodanese-like domain"/>
    <property type="match status" value="1"/>
</dbReference>
<dbReference type="PANTHER" id="PTHR30401">
    <property type="entry name" value="TRNA 2-SELENOURIDINE SYNTHASE"/>
    <property type="match status" value="1"/>
</dbReference>
<dbReference type="NCBIfam" id="NF008750">
    <property type="entry name" value="PRK11784.1-2"/>
    <property type="match status" value="1"/>
</dbReference>
<dbReference type="AlphaFoldDB" id="A0A4V2UT17"/>
<evidence type="ECO:0000259" key="2">
    <source>
        <dbReference type="PROSITE" id="PS50206"/>
    </source>
</evidence>
<dbReference type="InterPro" id="IPR058840">
    <property type="entry name" value="AAA_SelU"/>
</dbReference>
<dbReference type="SUPFAM" id="SSF52821">
    <property type="entry name" value="Rhodanese/Cell cycle control phosphatase"/>
    <property type="match status" value="1"/>
</dbReference>
<dbReference type="EMBL" id="SMAB01000003">
    <property type="protein sequence ID" value="TCS83684.1"/>
    <property type="molecule type" value="Genomic_DNA"/>
</dbReference>
<comment type="caution">
    <text evidence="3">The sequence shown here is derived from an EMBL/GenBank/DDBJ whole genome shotgun (WGS) entry which is preliminary data.</text>
</comment>
<protein>
    <submittedName>
        <fullName evidence="3">tRNA 2-selenouridine synthase</fullName>
    </submittedName>
</protein>
<dbReference type="InterPro" id="IPR036873">
    <property type="entry name" value="Rhodanese-like_dom_sf"/>
</dbReference>
<dbReference type="PROSITE" id="PS50206">
    <property type="entry name" value="RHODANESE_3"/>
    <property type="match status" value="1"/>
</dbReference>
<dbReference type="Gene3D" id="3.40.50.300">
    <property type="entry name" value="P-loop containing nucleotide triphosphate hydrolases"/>
    <property type="match status" value="1"/>
</dbReference>
<evidence type="ECO:0000313" key="3">
    <source>
        <dbReference type="EMBL" id="TCS83684.1"/>
    </source>
</evidence>
<dbReference type="GO" id="GO:0002098">
    <property type="term" value="P:tRNA wobble uridine modification"/>
    <property type="evidence" value="ECO:0007669"/>
    <property type="project" value="InterPro"/>
</dbReference>
<dbReference type="InterPro" id="IPR001763">
    <property type="entry name" value="Rhodanese-like_dom"/>
</dbReference>